<dbReference type="SUPFAM" id="SSF56801">
    <property type="entry name" value="Acetyl-CoA synthetase-like"/>
    <property type="match status" value="1"/>
</dbReference>
<feature type="domain" description="AMP-binding enzyme C-terminal" evidence="2">
    <location>
        <begin position="460"/>
        <end position="535"/>
    </location>
</feature>
<evidence type="ECO:0000259" key="1">
    <source>
        <dbReference type="Pfam" id="PF00501"/>
    </source>
</evidence>
<dbReference type="InterPro" id="IPR025110">
    <property type="entry name" value="AMP-bd_C"/>
</dbReference>
<dbReference type="Pfam" id="PF00501">
    <property type="entry name" value="AMP-binding"/>
    <property type="match status" value="1"/>
</dbReference>
<evidence type="ECO:0000313" key="3">
    <source>
        <dbReference type="EMBL" id="RKN34409.1"/>
    </source>
</evidence>
<dbReference type="RefSeq" id="WP_120688259.1">
    <property type="nucleotide sequence ID" value="NZ_RAZT01000003.1"/>
</dbReference>
<dbReference type="Proteomes" id="UP000275865">
    <property type="component" value="Unassembled WGS sequence"/>
</dbReference>
<dbReference type="Gene3D" id="3.30.300.30">
    <property type="match status" value="1"/>
</dbReference>
<accession>A0A3A9YAY3</accession>
<dbReference type="PANTHER" id="PTHR43201:SF32">
    <property type="entry name" value="2-SUCCINYLBENZOATE--COA LIGASE, CHLOROPLASTIC_PEROXISOMAL"/>
    <property type="match status" value="1"/>
</dbReference>
<protein>
    <submittedName>
        <fullName evidence="3">Long-chain fatty acid--CoA ligase</fullName>
    </submittedName>
</protein>
<dbReference type="InterPro" id="IPR000873">
    <property type="entry name" value="AMP-dep_synth/lig_dom"/>
</dbReference>
<dbReference type="PROSITE" id="PS00455">
    <property type="entry name" value="AMP_BINDING"/>
    <property type="match status" value="1"/>
</dbReference>
<dbReference type="InterPro" id="IPR045851">
    <property type="entry name" value="AMP-bd_C_sf"/>
</dbReference>
<dbReference type="InterPro" id="IPR042099">
    <property type="entry name" value="ANL_N_sf"/>
</dbReference>
<dbReference type="InterPro" id="IPR020845">
    <property type="entry name" value="AMP-binding_CS"/>
</dbReference>
<reference evidence="3 4" key="1">
    <citation type="submission" date="2018-09" db="EMBL/GenBank/DDBJ databases">
        <title>Micromonospora sp. nov. MS1-9, isolated from a root of Musa sp.</title>
        <authorList>
            <person name="Kuncharoen N."/>
            <person name="Kudo T."/>
            <person name="Ohkuma M."/>
            <person name="Yuki M."/>
            <person name="Tanasupawat S."/>
        </authorList>
    </citation>
    <scope>NUCLEOTIDE SEQUENCE [LARGE SCALE GENOMIC DNA]</scope>
    <source>
        <strain evidence="3 4">MS1-9</strain>
    </source>
</reference>
<evidence type="ECO:0000259" key="2">
    <source>
        <dbReference type="Pfam" id="PF13193"/>
    </source>
</evidence>
<organism evidence="3 4">
    <name type="scientific">Micromonospora musae</name>
    <dbReference type="NCBI Taxonomy" id="1894970"/>
    <lineage>
        <taxon>Bacteria</taxon>
        <taxon>Bacillati</taxon>
        <taxon>Actinomycetota</taxon>
        <taxon>Actinomycetes</taxon>
        <taxon>Micromonosporales</taxon>
        <taxon>Micromonosporaceae</taxon>
        <taxon>Micromonospora</taxon>
    </lineage>
</organism>
<evidence type="ECO:0000313" key="4">
    <source>
        <dbReference type="Proteomes" id="UP000275865"/>
    </source>
</evidence>
<name>A0A3A9YAY3_9ACTN</name>
<dbReference type="PANTHER" id="PTHR43201">
    <property type="entry name" value="ACYL-COA SYNTHETASE"/>
    <property type="match status" value="1"/>
</dbReference>
<dbReference type="EMBL" id="RAZT01000003">
    <property type="protein sequence ID" value="RKN34409.1"/>
    <property type="molecule type" value="Genomic_DNA"/>
</dbReference>
<sequence length="554" mass="60403">MISHLRPAEETIRRHRESGVWRDGGPLGDLRRWRDDTPDAVALIPYRDGAPARRLTYAEYAHHVERFAGALYELGVRPGDVVAIQLPNLWQINALMLACARLGATIAPVLTTIRARELERILARVGAVVCVTVDSWAGYDHATALAELAPRLPALRHRVVLGESVRDGEVDFVRHFQETPWERRHPVALDEATEDPYRAALVLFTSGTSGEPKGILHSFNTIYAGISAIIAEERIGPDDVLFIPHAFAFVGGVLYGVTMPLLAGAASVVLDAWSREVALPLLAETGTTAMFAAPTYFFDLIAAAREGSRTLPALRLAVTGATTIPGRLVTETPGALGVPMRTLWGMTEVTAQTWTRADQPADWGTRSDGRPGPGLEVDLRSVEEITREQPARLFVRGAGVCLATMGRDSGELRVLAEQDDGWYDTGDLAIADGAGGIRIMGRVADRISSRGRAMIPVNDVETELLNHPAVGDVAVVGYRADDGYEDPCAVLVARSTPPPTLTELREHLAQRGMTQWYQPTRLELVDTLPRNSAGKVRKELLRRWLNGEAELPTG</sequence>
<proteinExistence type="predicted"/>
<dbReference type="Gene3D" id="3.40.50.12780">
    <property type="entry name" value="N-terminal domain of ligase-like"/>
    <property type="match status" value="1"/>
</dbReference>
<feature type="domain" description="AMP-dependent synthetase/ligase" evidence="1">
    <location>
        <begin position="31"/>
        <end position="400"/>
    </location>
</feature>
<dbReference type="Pfam" id="PF13193">
    <property type="entry name" value="AMP-binding_C"/>
    <property type="match status" value="1"/>
</dbReference>
<comment type="caution">
    <text evidence="3">The sequence shown here is derived from an EMBL/GenBank/DDBJ whole genome shotgun (WGS) entry which is preliminary data.</text>
</comment>
<dbReference type="AlphaFoldDB" id="A0A3A9YAY3"/>
<gene>
    <name evidence="3" type="ORF">D7044_06010</name>
</gene>
<keyword evidence="3" id="KW-0436">Ligase</keyword>
<dbReference type="GO" id="GO:0006631">
    <property type="term" value="P:fatty acid metabolic process"/>
    <property type="evidence" value="ECO:0007669"/>
    <property type="project" value="TreeGrafter"/>
</dbReference>
<dbReference type="GO" id="GO:0031956">
    <property type="term" value="F:medium-chain fatty acid-CoA ligase activity"/>
    <property type="evidence" value="ECO:0007669"/>
    <property type="project" value="TreeGrafter"/>
</dbReference>